<organism evidence="1 2">
    <name type="scientific">Cephalotus follicularis</name>
    <name type="common">Albany pitcher plant</name>
    <dbReference type="NCBI Taxonomy" id="3775"/>
    <lineage>
        <taxon>Eukaryota</taxon>
        <taxon>Viridiplantae</taxon>
        <taxon>Streptophyta</taxon>
        <taxon>Embryophyta</taxon>
        <taxon>Tracheophyta</taxon>
        <taxon>Spermatophyta</taxon>
        <taxon>Magnoliopsida</taxon>
        <taxon>eudicotyledons</taxon>
        <taxon>Gunneridae</taxon>
        <taxon>Pentapetalae</taxon>
        <taxon>rosids</taxon>
        <taxon>fabids</taxon>
        <taxon>Oxalidales</taxon>
        <taxon>Cephalotaceae</taxon>
        <taxon>Cephalotus</taxon>
    </lineage>
</organism>
<evidence type="ECO:0000313" key="2">
    <source>
        <dbReference type="Proteomes" id="UP000187406"/>
    </source>
</evidence>
<gene>
    <name evidence="1" type="ORF">CFOL_v3_21407</name>
</gene>
<dbReference type="PANTHER" id="PTHR47481">
    <property type="match status" value="1"/>
</dbReference>
<dbReference type="EMBL" id="BDDD01001717">
    <property type="protein sequence ID" value="GAV77939.1"/>
    <property type="molecule type" value="Genomic_DNA"/>
</dbReference>
<evidence type="ECO:0000313" key="1">
    <source>
        <dbReference type="EMBL" id="GAV77939.1"/>
    </source>
</evidence>
<name>A0A1Q3CCH7_CEPFO</name>
<dbReference type="Proteomes" id="UP000187406">
    <property type="component" value="Unassembled WGS sequence"/>
</dbReference>
<dbReference type="InParanoid" id="A0A1Q3CCH7"/>
<accession>A0A1Q3CCH7</accession>
<protein>
    <submittedName>
        <fullName evidence="1">UBN2 domain-containing protein</fullName>
    </submittedName>
</protein>
<dbReference type="PANTHER" id="PTHR47481:SF22">
    <property type="entry name" value="RETROTRANSPOSON GAG DOMAIN-CONTAINING PROTEIN"/>
    <property type="match status" value="1"/>
</dbReference>
<dbReference type="AlphaFoldDB" id="A0A1Q3CCH7"/>
<keyword evidence="2" id="KW-1185">Reference proteome</keyword>
<proteinExistence type="predicted"/>
<reference evidence="2" key="1">
    <citation type="submission" date="2016-04" db="EMBL/GenBank/DDBJ databases">
        <title>Cephalotus genome sequencing.</title>
        <authorList>
            <person name="Fukushima K."/>
            <person name="Hasebe M."/>
            <person name="Fang X."/>
        </authorList>
    </citation>
    <scope>NUCLEOTIDE SEQUENCE [LARGE SCALE GENOMIC DNA]</scope>
    <source>
        <strain evidence="2">cv. St1</strain>
    </source>
</reference>
<sequence length="165" mass="18292">MASTNPSATSTTIPTTTPSTVVISPTNIIQHLPIKLDSYNYLLWKSQFLPLLHAYDPYGYVDGFFLCPPQFLSFDPPIENPAYTLWPKQDQIILSWIYASYIAGILDYLYKVSGIIDNLAASASPFSEQDIILGVIRGLGPEYDTFATSITARLDPMSLDDFTGL</sequence>
<comment type="caution">
    <text evidence="1">The sequence shown here is derived from an EMBL/GenBank/DDBJ whole genome shotgun (WGS) entry which is preliminary data.</text>
</comment>
<dbReference type="OrthoDB" id="1845088at2759"/>